<protein>
    <submittedName>
        <fullName evidence="1">Uncharacterized protein</fullName>
    </submittedName>
</protein>
<evidence type="ECO:0000313" key="1">
    <source>
        <dbReference type="EMBL" id="KAK8486785.1"/>
    </source>
</evidence>
<proteinExistence type="predicted"/>
<dbReference type="EMBL" id="JBBPBN010000428">
    <property type="protein sequence ID" value="KAK8486785.1"/>
    <property type="molecule type" value="Genomic_DNA"/>
</dbReference>
<evidence type="ECO:0000313" key="2">
    <source>
        <dbReference type="Proteomes" id="UP001396334"/>
    </source>
</evidence>
<reference evidence="1 2" key="1">
    <citation type="journal article" date="2024" name="G3 (Bethesda)">
        <title>Genome assembly of Hibiscus sabdariffa L. provides insights into metabolisms of medicinal natural products.</title>
        <authorList>
            <person name="Kim T."/>
        </authorList>
    </citation>
    <scope>NUCLEOTIDE SEQUENCE [LARGE SCALE GENOMIC DNA]</scope>
    <source>
        <strain evidence="1">TK-2024</strain>
        <tissue evidence="1">Old leaves</tissue>
    </source>
</reference>
<organism evidence="1 2">
    <name type="scientific">Hibiscus sabdariffa</name>
    <name type="common">roselle</name>
    <dbReference type="NCBI Taxonomy" id="183260"/>
    <lineage>
        <taxon>Eukaryota</taxon>
        <taxon>Viridiplantae</taxon>
        <taxon>Streptophyta</taxon>
        <taxon>Embryophyta</taxon>
        <taxon>Tracheophyta</taxon>
        <taxon>Spermatophyta</taxon>
        <taxon>Magnoliopsida</taxon>
        <taxon>eudicotyledons</taxon>
        <taxon>Gunneridae</taxon>
        <taxon>Pentapetalae</taxon>
        <taxon>rosids</taxon>
        <taxon>malvids</taxon>
        <taxon>Malvales</taxon>
        <taxon>Malvaceae</taxon>
        <taxon>Malvoideae</taxon>
        <taxon>Hibiscus</taxon>
    </lineage>
</organism>
<sequence>MDQSLLVKWKETFRSLDMWYLLTSPMRGITRWCQVFPWPTAFRIWWLCSSVITGRLLLFAWAGSIACSCTFGLVFQHSTLHVEDRISICFSFLDQKIKPNRSWFYYRGTVGTHCFGLLHCDLIGLSWLVAL</sequence>
<keyword evidence="2" id="KW-1185">Reference proteome</keyword>
<gene>
    <name evidence="1" type="ORF">V6N11_000273</name>
</gene>
<dbReference type="Proteomes" id="UP001396334">
    <property type="component" value="Unassembled WGS sequence"/>
</dbReference>
<comment type="caution">
    <text evidence="1">The sequence shown here is derived from an EMBL/GenBank/DDBJ whole genome shotgun (WGS) entry which is preliminary data.</text>
</comment>
<name>A0ABR2A1U9_9ROSI</name>
<accession>A0ABR2A1U9</accession>